<name>A0A917XK98_9ACTN</name>
<reference evidence="2" key="2">
    <citation type="submission" date="2020-09" db="EMBL/GenBank/DDBJ databases">
        <authorList>
            <person name="Sun Q."/>
            <person name="Zhou Y."/>
        </authorList>
    </citation>
    <scope>NUCLEOTIDE SEQUENCE</scope>
    <source>
        <strain evidence="2">CGMCC 4.7110</strain>
    </source>
</reference>
<keyword evidence="3" id="KW-1185">Reference proteome</keyword>
<feature type="region of interest" description="Disordered" evidence="1">
    <location>
        <begin position="23"/>
        <end position="58"/>
    </location>
</feature>
<proteinExistence type="predicted"/>
<dbReference type="Proteomes" id="UP000653411">
    <property type="component" value="Unassembled WGS sequence"/>
</dbReference>
<dbReference type="EMBL" id="BMML01000022">
    <property type="protein sequence ID" value="GGN34045.1"/>
    <property type="molecule type" value="Genomic_DNA"/>
</dbReference>
<reference evidence="2" key="1">
    <citation type="journal article" date="2014" name="Int. J. Syst. Evol. Microbiol.">
        <title>Complete genome sequence of Corynebacterium casei LMG S-19264T (=DSM 44701T), isolated from a smear-ripened cheese.</title>
        <authorList>
            <consortium name="US DOE Joint Genome Institute (JGI-PGF)"/>
            <person name="Walter F."/>
            <person name="Albersmeier A."/>
            <person name="Kalinowski J."/>
            <person name="Ruckert C."/>
        </authorList>
    </citation>
    <scope>NUCLEOTIDE SEQUENCE</scope>
    <source>
        <strain evidence="2">CGMCC 4.7110</strain>
    </source>
</reference>
<dbReference type="PROSITE" id="PS51257">
    <property type="entry name" value="PROKAR_LIPOPROTEIN"/>
    <property type="match status" value="1"/>
</dbReference>
<organism evidence="2 3">
    <name type="scientific">Streptomyces fuscichromogenes</name>
    <dbReference type="NCBI Taxonomy" id="1324013"/>
    <lineage>
        <taxon>Bacteria</taxon>
        <taxon>Bacillati</taxon>
        <taxon>Actinomycetota</taxon>
        <taxon>Actinomycetes</taxon>
        <taxon>Kitasatosporales</taxon>
        <taxon>Streptomycetaceae</taxon>
        <taxon>Streptomyces</taxon>
    </lineage>
</organism>
<comment type="caution">
    <text evidence="2">The sequence shown here is derived from an EMBL/GenBank/DDBJ whole genome shotgun (WGS) entry which is preliminary data.</text>
</comment>
<evidence type="ECO:0008006" key="4">
    <source>
        <dbReference type="Google" id="ProtNLM"/>
    </source>
</evidence>
<gene>
    <name evidence="2" type="ORF">GCM10011578_074470</name>
</gene>
<evidence type="ECO:0000313" key="3">
    <source>
        <dbReference type="Proteomes" id="UP000653411"/>
    </source>
</evidence>
<dbReference type="RefSeq" id="WP_189267319.1">
    <property type="nucleotide sequence ID" value="NZ_BMML01000022.1"/>
</dbReference>
<evidence type="ECO:0000256" key="1">
    <source>
        <dbReference type="SAM" id="MobiDB-lite"/>
    </source>
</evidence>
<evidence type="ECO:0000313" key="2">
    <source>
        <dbReference type="EMBL" id="GGN34045.1"/>
    </source>
</evidence>
<dbReference type="AlphaFoldDB" id="A0A917XK98"/>
<feature type="compositionally biased region" description="Polar residues" evidence="1">
    <location>
        <begin position="23"/>
        <end position="44"/>
    </location>
</feature>
<accession>A0A917XK98</accession>
<sequence length="163" mass="16682">MAKLTKAHAALTIALAAGIPLSSGCTAQKSQDSPKKASSVSATPSDRDPVVDVTKTPPDISGSAKALVRLANRTGPQEVAVIENIKAGTVAVATECNGEGKTTIVIGKLATYTVPCAATPATTYNEIGLGSSKKDVKITITASAGVHWGLSVGWRPEYQPPRS</sequence>
<protein>
    <recommendedName>
        <fullName evidence="4">Lipoprotein</fullName>
    </recommendedName>
</protein>